<evidence type="ECO:0000313" key="2">
    <source>
        <dbReference type="EMBL" id="OGY32231.1"/>
    </source>
</evidence>
<organism evidence="2 3">
    <name type="scientific">Candidatus Woykebacteria bacterium RIFCSPLOWO2_01_FULL_41_12</name>
    <dbReference type="NCBI Taxonomy" id="1802604"/>
    <lineage>
        <taxon>Bacteria</taxon>
        <taxon>Candidatus Woykeibacteriota</taxon>
    </lineage>
</organism>
<feature type="chain" id="PRO_5009581265" description="DUF11 domain-containing protein" evidence="1">
    <location>
        <begin position="31"/>
        <end position="379"/>
    </location>
</feature>
<comment type="caution">
    <text evidence="2">The sequence shown here is derived from an EMBL/GenBank/DDBJ whole genome shotgun (WGS) entry which is preliminary data.</text>
</comment>
<sequence>MRNIYKAASISLFSLAFLLGSVAVPFLSNADAGTEIDFIKQVKQEGQTSYVQDLTVTDSSKPVIFRIYVLNPTTNIYTNGSLRDEFPFDQTGRVRNRAIVDAEQIQAVFSDAHVNLPAGKKLIYRANSTRVYGYQDSVGTSIPDVNGQSALITPQGLRINQIRGGSDQYKHWYVFFADIVNTSVPTPKPAPSMEMKKEVNNLTANSGFVSSVSAAKGDVLEYRIWVHNKVVGSTAQNLVVKDELPVAEGQTFVNKAIVSGSNFTTISSTANVNTAFVGRLEYVPNTTRVFGHADNSEGSLVADVSGKSKLFTTGVKFDEMKGCFEFEKFVTFRVKVIKPEVKEFPPQELPNTGPSAGLFALLGSVVPAGFILKKFRTKI</sequence>
<gene>
    <name evidence="2" type="ORF">A3A57_00475</name>
</gene>
<evidence type="ECO:0000256" key="1">
    <source>
        <dbReference type="SAM" id="SignalP"/>
    </source>
</evidence>
<reference evidence="2 3" key="1">
    <citation type="journal article" date="2016" name="Nat. Commun.">
        <title>Thousands of microbial genomes shed light on interconnected biogeochemical processes in an aquifer system.</title>
        <authorList>
            <person name="Anantharaman K."/>
            <person name="Brown C.T."/>
            <person name="Hug L.A."/>
            <person name="Sharon I."/>
            <person name="Castelle C.J."/>
            <person name="Probst A.J."/>
            <person name="Thomas B.C."/>
            <person name="Singh A."/>
            <person name="Wilkins M.J."/>
            <person name="Karaoz U."/>
            <person name="Brodie E.L."/>
            <person name="Williams K.H."/>
            <person name="Hubbard S.S."/>
            <person name="Banfield J.F."/>
        </authorList>
    </citation>
    <scope>NUCLEOTIDE SEQUENCE [LARGE SCALE GENOMIC DNA]</scope>
</reference>
<name>A0A1G1WXD4_9BACT</name>
<evidence type="ECO:0000313" key="3">
    <source>
        <dbReference type="Proteomes" id="UP000179279"/>
    </source>
</evidence>
<dbReference type="Proteomes" id="UP000179279">
    <property type="component" value="Unassembled WGS sequence"/>
</dbReference>
<accession>A0A1G1WXD4</accession>
<keyword evidence="1" id="KW-0732">Signal</keyword>
<dbReference type="EMBL" id="MHDA01000021">
    <property type="protein sequence ID" value="OGY32231.1"/>
    <property type="molecule type" value="Genomic_DNA"/>
</dbReference>
<dbReference type="AlphaFoldDB" id="A0A1G1WXD4"/>
<evidence type="ECO:0008006" key="4">
    <source>
        <dbReference type="Google" id="ProtNLM"/>
    </source>
</evidence>
<feature type="signal peptide" evidence="1">
    <location>
        <begin position="1"/>
        <end position="30"/>
    </location>
</feature>
<protein>
    <recommendedName>
        <fullName evidence="4">DUF11 domain-containing protein</fullName>
    </recommendedName>
</protein>
<proteinExistence type="predicted"/>